<organism evidence="1 2">
    <name type="scientific">Mycolicibacterium litorale</name>
    <dbReference type="NCBI Taxonomy" id="758802"/>
    <lineage>
        <taxon>Bacteria</taxon>
        <taxon>Bacillati</taxon>
        <taxon>Actinomycetota</taxon>
        <taxon>Actinomycetes</taxon>
        <taxon>Mycobacteriales</taxon>
        <taxon>Mycobacteriaceae</taxon>
        <taxon>Mycolicibacterium</taxon>
    </lineage>
</organism>
<evidence type="ECO:0000313" key="2">
    <source>
        <dbReference type="Proteomes" id="UP000466607"/>
    </source>
</evidence>
<accession>A0AAD1MTG8</accession>
<evidence type="ECO:0000313" key="1">
    <source>
        <dbReference type="EMBL" id="BBY18344.1"/>
    </source>
</evidence>
<gene>
    <name evidence="1" type="ORF">MLIT_39360</name>
</gene>
<dbReference type="EMBL" id="AP022586">
    <property type="protein sequence ID" value="BBY18344.1"/>
    <property type="molecule type" value="Genomic_DNA"/>
</dbReference>
<keyword evidence="2" id="KW-1185">Reference proteome</keyword>
<dbReference type="Proteomes" id="UP000466607">
    <property type="component" value="Chromosome"/>
</dbReference>
<name>A0AAD1MTG8_9MYCO</name>
<sequence>MHVVVDEVGVTQVSGEAVGHLGAHTGEHVEVFINRHRATSSTSTLLQWTVARKAS</sequence>
<protein>
    <submittedName>
        <fullName evidence="1">Uncharacterized protein</fullName>
    </submittedName>
</protein>
<proteinExistence type="predicted"/>
<dbReference type="AlphaFoldDB" id="A0AAD1MTG8"/>
<reference evidence="1 2" key="1">
    <citation type="journal article" date="2019" name="Emerg. Microbes Infect.">
        <title>Comprehensive subspecies identification of 175 nontuberculous mycobacteria species based on 7547 genomic profiles.</title>
        <authorList>
            <person name="Matsumoto Y."/>
            <person name="Kinjo T."/>
            <person name="Motooka D."/>
            <person name="Nabeya D."/>
            <person name="Jung N."/>
            <person name="Uechi K."/>
            <person name="Horii T."/>
            <person name="Iida T."/>
            <person name="Fujita J."/>
            <person name="Nakamura S."/>
        </authorList>
    </citation>
    <scope>NUCLEOTIDE SEQUENCE [LARGE SCALE GENOMIC DNA]</scope>
    <source>
        <strain evidence="1 2">JCM 17423</strain>
    </source>
</reference>